<dbReference type="InterPro" id="IPR030240">
    <property type="entry name" value="ABCC4_TMD1"/>
</dbReference>
<comment type="catalytic activity">
    <reaction evidence="26">
        <text>prostaglandin E2(in) + ATP + H2O = prostaglandin E2(out) + ADP + phosphate + H(+)</text>
        <dbReference type="Rhea" id="RHEA:66388"/>
        <dbReference type="ChEBI" id="CHEBI:15377"/>
        <dbReference type="ChEBI" id="CHEBI:15378"/>
        <dbReference type="ChEBI" id="CHEBI:30616"/>
        <dbReference type="ChEBI" id="CHEBI:43474"/>
        <dbReference type="ChEBI" id="CHEBI:456216"/>
        <dbReference type="ChEBI" id="CHEBI:606564"/>
    </reaction>
    <physiologicalReaction direction="left-to-right" evidence="26">
        <dbReference type="Rhea" id="RHEA:66389"/>
    </physiologicalReaction>
</comment>
<keyword evidence="10" id="KW-1278">Translocase</keyword>
<comment type="catalytic activity">
    <reaction evidence="18">
        <text>17beta-estradiol 17-O-(beta-D-glucuronate)(in) + ATP + H2O = 17beta-estradiol 17-O-(beta-D-glucuronate)(out) + ADP + phosphate + H(+)</text>
        <dbReference type="Rhea" id="RHEA:60128"/>
        <dbReference type="ChEBI" id="CHEBI:15377"/>
        <dbReference type="ChEBI" id="CHEBI:15378"/>
        <dbReference type="ChEBI" id="CHEBI:30616"/>
        <dbReference type="ChEBI" id="CHEBI:43474"/>
        <dbReference type="ChEBI" id="CHEBI:82961"/>
        <dbReference type="ChEBI" id="CHEBI:456216"/>
    </reaction>
    <physiologicalReaction direction="left-to-right" evidence="18">
        <dbReference type="Rhea" id="RHEA:60129"/>
    </physiologicalReaction>
</comment>
<comment type="catalytic activity">
    <reaction evidence="22">
        <text>glycoursodeoxycholate(in) + glutathione(in) + ATP + H2O = glycoursodeoxycholate(out) + glutathione(out) + ADP + phosphate + H(+)</text>
        <dbReference type="Rhea" id="RHEA:66416"/>
        <dbReference type="ChEBI" id="CHEBI:15377"/>
        <dbReference type="ChEBI" id="CHEBI:15378"/>
        <dbReference type="ChEBI" id="CHEBI:30616"/>
        <dbReference type="ChEBI" id="CHEBI:43474"/>
        <dbReference type="ChEBI" id="CHEBI:57925"/>
        <dbReference type="ChEBI" id="CHEBI:132030"/>
        <dbReference type="ChEBI" id="CHEBI:456216"/>
    </reaction>
    <physiologicalReaction direction="left-to-right" evidence="22">
        <dbReference type="Rhea" id="RHEA:66417"/>
    </physiologicalReaction>
</comment>
<comment type="catalytic activity">
    <reaction evidence="19">
        <text>an S-substituted glutathione(in) + ATP + H2O = an S-substituted glutathione(out) + ADP + phosphate + H(+)</text>
        <dbReference type="Rhea" id="RHEA:19121"/>
        <dbReference type="ChEBI" id="CHEBI:15377"/>
        <dbReference type="ChEBI" id="CHEBI:15378"/>
        <dbReference type="ChEBI" id="CHEBI:30616"/>
        <dbReference type="ChEBI" id="CHEBI:43474"/>
        <dbReference type="ChEBI" id="CHEBI:90779"/>
        <dbReference type="ChEBI" id="CHEBI:456216"/>
        <dbReference type="EC" id="7.6.2.3"/>
    </reaction>
    <physiologicalReaction direction="left-to-right" evidence="19">
        <dbReference type="Rhea" id="RHEA:19122"/>
    </physiologicalReaction>
</comment>
<evidence type="ECO:0000256" key="31">
    <source>
        <dbReference type="ARBA" id="ARBA00052534"/>
    </source>
</evidence>
<dbReference type="CDD" id="cd03244">
    <property type="entry name" value="ABCC_MRP_domain2"/>
    <property type="match status" value="1"/>
</dbReference>
<dbReference type="Pfam" id="PF00664">
    <property type="entry name" value="ABC_membrane"/>
    <property type="match status" value="2"/>
</dbReference>
<keyword evidence="5" id="KW-0813">Transport</keyword>
<dbReference type="CDD" id="cd18601">
    <property type="entry name" value="ABC_6TM_MRP4_D2_like"/>
    <property type="match status" value="1"/>
</dbReference>
<evidence type="ECO:0000256" key="5">
    <source>
        <dbReference type="ARBA" id="ARBA00022448"/>
    </source>
</evidence>
<dbReference type="InterPro" id="IPR003593">
    <property type="entry name" value="AAA+_ATPase"/>
</dbReference>
<comment type="subcellular location">
    <subcellularLocation>
        <location evidence="2">Apical cell membrane</location>
        <topology evidence="2">Multi-pass membrane protein</topology>
    </subcellularLocation>
    <subcellularLocation>
        <location evidence="3">Basolateral cell membrane</location>
        <topology evidence="3">Multi-pass membrane protein</topology>
    </subcellularLocation>
</comment>
<comment type="catalytic activity">
    <reaction evidence="31">
        <text>glycocholate(in) + glutathione(in) + ATP + H2O = glycocholate(out) + glutathione(out) + ADP + phosphate + H(+)</text>
        <dbReference type="Rhea" id="RHEA:66400"/>
        <dbReference type="ChEBI" id="CHEBI:15377"/>
        <dbReference type="ChEBI" id="CHEBI:15378"/>
        <dbReference type="ChEBI" id="CHEBI:29746"/>
        <dbReference type="ChEBI" id="CHEBI:30616"/>
        <dbReference type="ChEBI" id="CHEBI:43474"/>
        <dbReference type="ChEBI" id="CHEBI:57925"/>
        <dbReference type="ChEBI" id="CHEBI:456216"/>
    </reaction>
    <physiologicalReaction direction="left-to-right" evidence="31">
        <dbReference type="Rhea" id="RHEA:66401"/>
    </physiologicalReaction>
</comment>
<comment type="catalytic activity">
    <reaction evidence="20">
        <text>urate(in) + ATP + H2O = urate(out) + ADP + phosphate + H(+)</text>
        <dbReference type="Rhea" id="RHEA:16461"/>
        <dbReference type="ChEBI" id="CHEBI:15377"/>
        <dbReference type="ChEBI" id="CHEBI:15378"/>
        <dbReference type="ChEBI" id="CHEBI:17775"/>
        <dbReference type="ChEBI" id="CHEBI:30616"/>
        <dbReference type="ChEBI" id="CHEBI:43474"/>
        <dbReference type="ChEBI" id="CHEBI:456216"/>
    </reaction>
    <physiologicalReaction direction="left-to-right" evidence="20">
        <dbReference type="Rhea" id="RHEA:16462"/>
    </physiologicalReaction>
</comment>
<dbReference type="FunFam" id="3.40.50.300:FF:000482">
    <property type="entry name" value="Multidrug resistance-associated protein member 4"/>
    <property type="match status" value="1"/>
</dbReference>
<dbReference type="GO" id="GO:0015431">
    <property type="term" value="F:ABC-type glutathione S-conjugate transporter activity"/>
    <property type="evidence" value="ECO:0007669"/>
    <property type="project" value="UniProtKB-EC"/>
</dbReference>
<feature type="transmembrane region" description="Helical" evidence="37">
    <location>
        <begin position="754"/>
        <end position="775"/>
    </location>
</feature>
<keyword evidence="13 37" id="KW-0472">Membrane</keyword>
<dbReference type="InterPro" id="IPR027417">
    <property type="entry name" value="P-loop_NTPase"/>
</dbReference>
<evidence type="ECO:0000256" key="4">
    <source>
        <dbReference type="ARBA" id="ARBA00012191"/>
    </source>
</evidence>
<evidence type="ECO:0000256" key="20">
    <source>
        <dbReference type="ARBA" id="ARBA00048665"/>
    </source>
</evidence>
<comment type="catalytic activity">
    <reaction evidence="27">
        <text>taurochenodeoxycholate(in) + glutathione(in) + ATP + H2O = taurochenodeoxycholate(out) + glutathione(out) + ADP + phosphate + H(+)</text>
        <dbReference type="Rhea" id="RHEA:66412"/>
        <dbReference type="ChEBI" id="CHEBI:9407"/>
        <dbReference type="ChEBI" id="CHEBI:15377"/>
        <dbReference type="ChEBI" id="CHEBI:15378"/>
        <dbReference type="ChEBI" id="CHEBI:30616"/>
        <dbReference type="ChEBI" id="CHEBI:43474"/>
        <dbReference type="ChEBI" id="CHEBI:57925"/>
        <dbReference type="ChEBI" id="CHEBI:456216"/>
    </reaction>
    <physiologicalReaction direction="left-to-right" evidence="27">
        <dbReference type="Rhea" id="RHEA:66413"/>
    </physiologicalReaction>
</comment>
<feature type="region of interest" description="Disordered" evidence="36">
    <location>
        <begin position="676"/>
        <end position="709"/>
    </location>
</feature>
<keyword evidence="9" id="KW-0067">ATP-binding</keyword>
<proteinExistence type="predicted"/>
<name>A0A7J5Y359_DISMA</name>
<evidence type="ECO:0000256" key="19">
    <source>
        <dbReference type="ARBA" id="ARBA00048007"/>
    </source>
</evidence>
<keyword evidence="7 37" id="KW-0812">Transmembrane</keyword>
<feature type="transmembrane region" description="Helical" evidence="37">
    <location>
        <begin position="404"/>
        <end position="424"/>
    </location>
</feature>
<comment type="cofactor">
    <cofactor evidence="1">
        <name>Mg(2+)</name>
        <dbReference type="ChEBI" id="CHEBI:18420"/>
    </cofactor>
</comment>
<keyword evidence="8" id="KW-0547">Nucleotide-binding</keyword>
<dbReference type="Pfam" id="PF00005">
    <property type="entry name" value="ABC_tran"/>
    <property type="match status" value="2"/>
</dbReference>
<dbReference type="InterPro" id="IPR050173">
    <property type="entry name" value="ABC_transporter_C-like"/>
</dbReference>
<evidence type="ECO:0000256" key="11">
    <source>
        <dbReference type="ARBA" id="ARBA00022989"/>
    </source>
</evidence>
<dbReference type="FunFam" id="1.20.1560.10:FF:000027">
    <property type="entry name" value="ATP-binding cassette subfamily C member 4"/>
    <property type="match status" value="1"/>
</dbReference>
<sequence>MAFPAQLFQRPWSTQVAVMTEDARLVALHSLDTVAAIVAPSPAMPLRRARICKLDIWSFTICLNWLNPLFRTGYKRKLEEDDMYNVLPEDASETLGEELQGYWNREVQQAAKDLRPPRLENVLVQCYWRSYALIGIYIFIEHSSALHLIFYQEVIKVIQPLLLGNIIEYFEREDRNDNTAAVHEAYRSAAGISLSCISLSVLHHLYFYHVQRVGMKIRVAMCHMIYQKALCLNSKAFAKTTTGQIVNLLSNDVNKFDEVTLYLHFLWIGPLQAATVILLLMYAIGPACLAGMAVFFILMPVQTMFGQLFSSLRADTAVLTDDRIRTMNEVITGIRVIKMYGWETPFAALVDEVRRMEISKIMKSSYLRGLNMASFFVANKIIVFITVCVYVLTGNQLSASRVFMAVSLYGAVRLTITLFFPFAIEKVSESLISIKRIQTFLLLDEVAPQHLGLPFSDKKDCYVKIQDLICYWDKMLEAPTLQNVSFTVAPGQLVAVIGPVGAGKLSQESGVVKVRGNLTYTCQQPWILPGTIRSNILFGKELNPQKYERVLRACALKRDLELLPGGDLALVGDRGANLSGGQKARVSLARAVYQDADIYLLDDPLSAVDAEVGRHLFEKCICGLLRKKPRILVTHQLQYLKAADQIVVLKQGKMVARGTYSELQGSGLDFTSLLKDEEDQEEDRKTPIPGTLSRFPHTLSDNSISSKSSLSSSRCSLIKAPEPNEVVVQPTEEESRSEGNIGLRMYVKYFRAGANFLVLFILILLNVLAHITFVLQDWWLACWASEQKHINVTEPLNGSLPRQLDLDLYLGVYAGLTATSVVFGFLRSLVFFNVLVSAAQTLHNSMFNAILRTSVHFFDINPIGRILNRFSKDIGYLDSLLPWTFVDFIQVFLQVIGVIAVAAIIIPWILVPVAPLLAGFLFLRCYFLQTSRDIKRLESTSNSFFFGARSPVFSHLSSSLQGLSTIRAFKIQERFQQMFDEYQDLHSAIFSSRDYIVCIFSTEAWFLFLTTSRWFAVRLDGICSIFVSITAFGCIYLRDGLEPGAVGLALSYAVTLTGMFQWGVRQSAEIENMMTSVERVVEYAELESEAPWETEKRPPHDWPEAGSITFDRVNFSYSASERLVLKNLTVVFPSREKVLVFIPTCASLLVGIVGRTGAGKSSLISALFRLAEPEGRIMIDGFLTSEIGLHTLRQKMSIIPQDPVLFTGTMRKNLDPFRQHTDEDLWNALQEVQMKAVLEDLPNKLETMLTESGSNFSVGQRQLVCLARAILRKNRILIIDEATANVDPRTDSLIQQTIRDKFKECTVLTIAHRLNTIIDCDRILVLDAGRIQEYDEPYVLLQNQEGLFYQMVQQTGRAEAASLLHTARQVYINKKRVADVHCAKDIHVIFETSL</sequence>
<evidence type="ECO:0000256" key="8">
    <source>
        <dbReference type="ARBA" id="ARBA00022741"/>
    </source>
</evidence>
<dbReference type="FunFam" id="3.40.50.300:FF:000163">
    <property type="entry name" value="Multidrug resistance-associated protein member 4"/>
    <property type="match status" value="1"/>
</dbReference>
<dbReference type="Proteomes" id="UP000518266">
    <property type="component" value="Unassembled WGS sequence"/>
</dbReference>
<feature type="transmembrane region" description="Helical" evidence="37">
    <location>
        <begin position="1015"/>
        <end position="1038"/>
    </location>
</feature>
<evidence type="ECO:0000256" key="3">
    <source>
        <dbReference type="ARBA" id="ARBA00004554"/>
    </source>
</evidence>
<dbReference type="PROSITE" id="PS00211">
    <property type="entry name" value="ABC_TRANSPORTER_1"/>
    <property type="match status" value="2"/>
</dbReference>
<dbReference type="InterPro" id="IPR003439">
    <property type="entry name" value="ABC_transporter-like_ATP-bd"/>
</dbReference>
<dbReference type="InterPro" id="IPR011527">
    <property type="entry name" value="ABC1_TM_dom"/>
</dbReference>
<dbReference type="CDD" id="cd03250">
    <property type="entry name" value="ABCC_MRP_domain1"/>
    <property type="match status" value="1"/>
</dbReference>
<evidence type="ECO:0000256" key="33">
    <source>
        <dbReference type="ARBA" id="ARBA00052963"/>
    </source>
</evidence>
<evidence type="ECO:0000256" key="2">
    <source>
        <dbReference type="ARBA" id="ARBA00004424"/>
    </source>
</evidence>
<evidence type="ECO:0000256" key="30">
    <source>
        <dbReference type="ARBA" id="ARBA00051844"/>
    </source>
</evidence>
<dbReference type="InterPro" id="IPR017871">
    <property type="entry name" value="ABC_transporter-like_CS"/>
</dbReference>
<dbReference type="CDD" id="cd18593">
    <property type="entry name" value="ABC_6TM_MRP4_D1_like"/>
    <property type="match status" value="1"/>
</dbReference>
<comment type="catalytic activity">
    <reaction evidence="17">
        <text>leukotriene C4(in) + ATP + H2O = leukotriene C4(out) + ADP + phosphate + H(+)</text>
        <dbReference type="Rhea" id="RHEA:38963"/>
        <dbReference type="ChEBI" id="CHEBI:15377"/>
        <dbReference type="ChEBI" id="CHEBI:15378"/>
        <dbReference type="ChEBI" id="CHEBI:30616"/>
        <dbReference type="ChEBI" id="CHEBI:43474"/>
        <dbReference type="ChEBI" id="CHEBI:57973"/>
        <dbReference type="ChEBI" id="CHEBI:456216"/>
    </reaction>
    <physiologicalReaction direction="left-to-right" evidence="17">
        <dbReference type="Rhea" id="RHEA:38964"/>
    </physiologicalReaction>
</comment>
<comment type="catalytic activity">
    <reaction evidence="16">
        <text>dehydroepiandrosterone 3-sulfate(in) + ATP + H2O = dehydroepiandrosterone 3-sulfate(out) + ADP + phosphate + H(+)</text>
        <dbReference type="Rhea" id="RHEA:61364"/>
        <dbReference type="ChEBI" id="CHEBI:15377"/>
        <dbReference type="ChEBI" id="CHEBI:15378"/>
        <dbReference type="ChEBI" id="CHEBI:30616"/>
        <dbReference type="ChEBI" id="CHEBI:43474"/>
        <dbReference type="ChEBI" id="CHEBI:57905"/>
        <dbReference type="ChEBI" id="CHEBI:456216"/>
    </reaction>
    <physiologicalReaction direction="left-to-right" evidence="16">
        <dbReference type="Rhea" id="RHEA:61365"/>
    </physiologicalReaction>
</comment>
<dbReference type="GO" id="GO:0016324">
    <property type="term" value="C:apical plasma membrane"/>
    <property type="evidence" value="ECO:0007669"/>
    <property type="project" value="UniProtKB-SubCell"/>
</dbReference>
<evidence type="ECO:0000259" key="38">
    <source>
        <dbReference type="PROSITE" id="PS50893"/>
    </source>
</evidence>
<comment type="catalytic activity">
    <reaction evidence="21">
        <text>tauroursodeoxycholate(in) + glutathione(in) + ATP + H2O = tauroursodeoxycholate(out) + glutathione(out) + ADP + phosphate + H(+)</text>
        <dbReference type="Rhea" id="RHEA:66420"/>
        <dbReference type="ChEBI" id="CHEBI:15377"/>
        <dbReference type="ChEBI" id="CHEBI:15378"/>
        <dbReference type="ChEBI" id="CHEBI:30616"/>
        <dbReference type="ChEBI" id="CHEBI:43474"/>
        <dbReference type="ChEBI" id="CHEBI:57925"/>
        <dbReference type="ChEBI" id="CHEBI:132028"/>
        <dbReference type="ChEBI" id="CHEBI:456216"/>
    </reaction>
    <physiologicalReaction direction="left-to-right" evidence="21">
        <dbReference type="Rhea" id="RHEA:66421"/>
    </physiologicalReaction>
</comment>
<dbReference type="SMART" id="SM00382">
    <property type="entry name" value="AAA"/>
    <property type="match status" value="2"/>
</dbReference>
<evidence type="ECO:0000256" key="23">
    <source>
        <dbReference type="ARBA" id="ARBA00050718"/>
    </source>
</evidence>
<comment type="caution">
    <text evidence="40">The sequence shown here is derived from an EMBL/GenBank/DDBJ whole genome shotgun (WGS) entry which is preliminary data.</text>
</comment>
<evidence type="ECO:0000256" key="1">
    <source>
        <dbReference type="ARBA" id="ARBA00001946"/>
    </source>
</evidence>
<evidence type="ECO:0000256" key="29">
    <source>
        <dbReference type="ARBA" id="ARBA00051624"/>
    </source>
</evidence>
<keyword evidence="11 37" id="KW-1133">Transmembrane helix</keyword>
<dbReference type="PANTHER" id="PTHR24223:SF357">
    <property type="entry name" value="ATP-BINDING CASSETTE SUB-FAMILY C MEMBER 4"/>
    <property type="match status" value="1"/>
</dbReference>
<dbReference type="SUPFAM" id="SSF90123">
    <property type="entry name" value="ABC transporter transmembrane region"/>
    <property type="match status" value="2"/>
</dbReference>
<evidence type="ECO:0000256" key="34">
    <source>
        <dbReference type="ARBA" id="ARBA00062847"/>
    </source>
</evidence>
<dbReference type="PANTHER" id="PTHR24223">
    <property type="entry name" value="ATP-BINDING CASSETTE SUB-FAMILY C"/>
    <property type="match status" value="1"/>
</dbReference>
<organism evidence="40 41">
    <name type="scientific">Dissostichus mawsoni</name>
    <name type="common">Antarctic cod</name>
    <dbReference type="NCBI Taxonomy" id="36200"/>
    <lineage>
        <taxon>Eukaryota</taxon>
        <taxon>Metazoa</taxon>
        <taxon>Chordata</taxon>
        <taxon>Craniata</taxon>
        <taxon>Vertebrata</taxon>
        <taxon>Euteleostomi</taxon>
        <taxon>Actinopterygii</taxon>
        <taxon>Neopterygii</taxon>
        <taxon>Teleostei</taxon>
        <taxon>Neoteleostei</taxon>
        <taxon>Acanthomorphata</taxon>
        <taxon>Eupercaria</taxon>
        <taxon>Perciformes</taxon>
        <taxon>Notothenioidei</taxon>
        <taxon>Nototheniidae</taxon>
        <taxon>Dissostichus</taxon>
    </lineage>
</organism>
<evidence type="ECO:0000256" key="36">
    <source>
        <dbReference type="SAM" id="MobiDB-lite"/>
    </source>
</evidence>
<evidence type="ECO:0000256" key="17">
    <source>
        <dbReference type="ARBA" id="ARBA00047523"/>
    </source>
</evidence>
<feature type="transmembrane region" description="Helical" evidence="37">
    <location>
        <begin position="370"/>
        <end position="392"/>
    </location>
</feature>
<keyword evidence="41" id="KW-1185">Reference proteome</keyword>
<comment type="catalytic activity">
    <reaction evidence="33">
        <text>3',5'-cyclic GMP(in) + ATP + H2O = 3',5'-cyclic GMP(out) + ADP + phosphate + H(+)</text>
        <dbReference type="Rhea" id="RHEA:66188"/>
        <dbReference type="ChEBI" id="CHEBI:15377"/>
        <dbReference type="ChEBI" id="CHEBI:15378"/>
        <dbReference type="ChEBI" id="CHEBI:30616"/>
        <dbReference type="ChEBI" id="CHEBI:43474"/>
        <dbReference type="ChEBI" id="CHEBI:57746"/>
        <dbReference type="ChEBI" id="CHEBI:456216"/>
    </reaction>
    <physiologicalReaction direction="left-to-right" evidence="33">
        <dbReference type="Rhea" id="RHEA:66189"/>
    </physiologicalReaction>
</comment>
<dbReference type="PROSITE" id="PS50893">
    <property type="entry name" value="ABC_TRANSPORTER_2"/>
    <property type="match status" value="2"/>
</dbReference>
<gene>
    <name evidence="40" type="ORF">F7725_002058</name>
</gene>
<feature type="transmembrane region" description="Helical" evidence="37">
    <location>
        <begin position="874"/>
        <end position="893"/>
    </location>
</feature>
<dbReference type="GO" id="GO:0008559">
    <property type="term" value="F:ABC-type xenobiotic transporter activity"/>
    <property type="evidence" value="ECO:0007669"/>
    <property type="project" value="UniProtKB-EC"/>
</dbReference>
<keyword evidence="6" id="KW-1003">Cell membrane</keyword>
<feature type="domain" description="ABC transporter" evidence="38">
    <location>
        <begin position="1108"/>
        <end position="1353"/>
    </location>
</feature>
<evidence type="ECO:0000256" key="16">
    <source>
        <dbReference type="ARBA" id="ARBA00047279"/>
    </source>
</evidence>
<evidence type="ECO:0000313" key="41">
    <source>
        <dbReference type="Proteomes" id="UP000518266"/>
    </source>
</evidence>
<dbReference type="Gene3D" id="1.20.1560.10">
    <property type="entry name" value="ABC transporter type 1, transmembrane domain"/>
    <property type="match status" value="2"/>
</dbReference>
<comment type="catalytic activity">
    <reaction evidence="28">
        <text>3',5'-cyclic AMP(in) + ATP + H2O = 3',5'-cyclic AMP(out) + ADP + phosphate + H(+)</text>
        <dbReference type="Rhea" id="RHEA:66184"/>
        <dbReference type="ChEBI" id="CHEBI:15377"/>
        <dbReference type="ChEBI" id="CHEBI:15378"/>
        <dbReference type="ChEBI" id="CHEBI:30616"/>
        <dbReference type="ChEBI" id="CHEBI:43474"/>
        <dbReference type="ChEBI" id="CHEBI:58165"/>
        <dbReference type="ChEBI" id="CHEBI:456216"/>
    </reaction>
    <physiologicalReaction direction="left-to-right" evidence="28">
        <dbReference type="Rhea" id="RHEA:66185"/>
    </physiologicalReaction>
</comment>
<evidence type="ECO:0000256" key="22">
    <source>
        <dbReference type="ARBA" id="ARBA00050626"/>
    </source>
</evidence>
<comment type="catalytic activity">
    <reaction evidence="32">
        <text>glycodeoxycholate(in) + glutathione(in) + ATP + H2O = glycodeoxycholate(out) + glutathione(out) + ADP + phosphate + H(+)</text>
        <dbReference type="Rhea" id="RHEA:66380"/>
        <dbReference type="ChEBI" id="CHEBI:15377"/>
        <dbReference type="ChEBI" id="CHEBI:15378"/>
        <dbReference type="ChEBI" id="CHEBI:30616"/>
        <dbReference type="ChEBI" id="CHEBI:43474"/>
        <dbReference type="ChEBI" id="CHEBI:57925"/>
        <dbReference type="ChEBI" id="CHEBI:82982"/>
        <dbReference type="ChEBI" id="CHEBI:456216"/>
    </reaction>
    <physiologicalReaction direction="left-to-right" evidence="32">
        <dbReference type="Rhea" id="RHEA:66381"/>
    </physiologicalReaction>
</comment>
<feature type="transmembrane region" description="Helical" evidence="37">
    <location>
        <begin position="899"/>
        <end position="927"/>
    </location>
</feature>
<dbReference type="InterPro" id="IPR047083">
    <property type="entry name" value="ABCC4_TMD2"/>
</dbReference>
<dbReference type="InterPro" id="IPR036640">
    <property type="entry name" value="ABC1_TM_sf"/>
</dbReference>
<evidence type="ECO:0000256" key="7">
    <source>
        <dbReference type="ARBA" id="ARBA00022692"/>
    </source>
</evidence>
<evidence type="ECO:0000256" key="18">
    <source>
        <dbReference type="ARBA" id="ARBA00047576"/>
    </source>
</evidence>
<comment type="catalytic activity">
    <reaction evidence="30">
        <text>taurocholate(in) + glutathione(in) + ATP + H2O = taurocholate(out) + glutathione(out) + ADP + phosphate + H(+)</text>
        <dbReference type="Rhea" id="RHEA:66404"/>
        <dbReference type="ChEBI" id="CHEBI:15377"/>
        <dbReference type="ChEBI" id="CHEBI:15378"/>
        <dbReference type="ChEBI" id="CHEBI:30616"/>
        <dbReference type="ChEBI" id="CHEBI:36257"/>
        <dbReference type="ChEBI" id="CHEBI:43474"/>
        <dbReference type="ChEBI" id="CHEBI:57925"/>
        <dbReference type="ChEBI" id="CHEBI:456216"/>
    </reaction>
    <physiologicalReaction direction="left-to-right" evidence="30">
        <dbReference type="Rhea" id="RHEA:66405"/>
    </physiologicalReaction>
</comment>
<comment type="subunit">
    <text evidence="34">Interacts (via PDZ-binding motif) with SNX27 (via PDZ domain); this interaction accelerates MRP4 internalization.</text>
</comment>
<comment type="catalytic activity">
    <reaction evidence="15">
        <text>ATP + H2O + xenobioticSide 1 = ADP + phosphate + xenobioticSide 2.</text>
        <dbReference type="EC" id="7.6.2.2"/>
    </reaction>
</comment>
<feature type="domain" description="ABC transporter" evidence="38">
    <location>
        <begin position="463"/>
        <end position="676"/>
    </location>
</feature>
<evidence type="ECO:0000259" key="39">
    <source>
        <dbReference type="PROSITE" id="PS50929"/>
    </source>
</evidence>
<dbReference type="EC" id="7.6.2.2" evidence="4"/>
<dbReference type="GO" id="GO:0005524">
    <property type="term" value="F:ATP binding"/>
    <property type="evidence" value="ECO:0007669"/>
    <property type="project" value="UniProtKB-KW"/>
</dbReference>
<dbReference type="EMBL" id="JAAKFY010000018">
    <property type="protein sequence ID" value="KAF3843209.1"/>
    <property type="molecule type" value="Genomic_DNA"/>
</dbReference>
<evidence type="ECO:0000256" key="21">
    <source>
        <dbReference type="ARBA" id="ARBA00050117"/>
    </source>
</evidence>
<evidence type="ECO:0000313" key="40">
    <source>
        <dbReference type="EMBL" id="KAF3843209.1"/>
    </source>
</evidence>
<comment type="catalytic activity">
    <reaction evidence="23">
        <text>prostaglandin E1(in) + ATP + H2O = prostaglandin E1(out) + ADP + phosphate + H(+)</text>
        <dbReference type="Rhea" id="RHEA:66392"/>
        <dbReference type="ChEBI" id="CHEBI:15377"/>
        <dbReference type="ChEBI" id="CHEBI:15378"/>
        <dbReference type="ChEBI" id="CHEBI:30616"/>
        <dbReference type="ChEBI" id="CHEBI:43474"/>
        <dbReference type="ChEBI" id="CHEBI:57397"/>
        <dbReference type="ChEBI" id="CHEBI:456216"/>
    </reaction>
    <physiologicalReaction direction="left-to-right" evidence="23">
        <dbReference type="Rhea" id="RHEA:66393"/>
    </physiologicalReaction>
</comment>
<feature type="transmembrane region" description="Helical" evidence="37">
    <location>
        <begin position="1044"/>
        <end position="1064"/>
    </location>
</feature>
<dbReference type="GO" id="GO:0016887">
    <property type="term" value="F:ATP hydrolysis activity"/>
    <property type="evidence" value="ECO:0007669"/>
    <property type="project" value="InterPro"/>
</dbReference>
<evidence type="ECO:0000256" key="37">
    <source>
        <dbReference type="SAM" id="Phobius"/>
    </source>
</evidence>
<evidence type="ECO:0000256" key="10">
    <source>
        <dbReference type="ARBA" id="ARBA00022967"/>
    </source>
</evidence>
<comment type="catalytic activity">
    <reaction evidence="24">
        <text>cholate(in) + glutathione(in) + ATP + H2O = cholate(out) + glutathione(out) + ADP + phosphate + H(+)</text>
        <dbReference type="Rhea" id="RHEA:66396"/>
        <dbReference type="ChEBI" id="CHEBI:15377"/>
        <dbReference type="ChEBI" id="CHEBI:15378"/>
        <dbReference type="ChEBI" id="CHEBI:29747"/>
        <dbReference type="ChEBI" id="CHEBI:30616"/>
        <dbReference type="ChEBI" id="CHEBI:43474"/>
        <dbReference type="ChEBI" id="CHEBI:57925"/>
        <dbReference type="ChEBI" id="CHEBI:456216"/>
    </reaction>
    <physiologicalReaction direction="left-to-right" evidence="24">
        <dbReference type="Rhea" id="RHEA:66397"/>
    </physiologicalReaction>
</comment>
<evidence type="ECO:0000256" key="6">
    <source>
        <dbReference type="ARBA" id="ARBA00022475"/>
    </source>
</evidence>
<feature type="domain" description="ABC transmembrane type-1" evidence="39">
    <location>
        <begin position="760"/>
        <end position="1072"/>
    </location>
</feature>
<evidence type="ECO:0000256" key="35">
    <source>
        <dbReference type="ARBA" id="ARBA00082792"/>
    </source>
</evidence>
<keyword evidence="12" id="KW-0445">Lipid transport</keyword>
<evidence type="ECO:0000256" key="25">
    <source>
        <dbReference type="ARBA" id="ARBA00051151"/>
    </source>
</evidence>
<evidence type="ECO:0000256" key="12">
    <source>
        <dbReference type="ARBA" id="ARBA00023055"/>
    </source>
</evidence>
<evidence type="ECO:0000256" key="24">
    <source>
        <dbReference type="ARBA" id="ARBA00051057"/>
    </source>
</evidence>
<protein>
    <recommendedName>
        <fullName evidence="35">Multidrug resistance-associated protein 4</fullName>
        <ecNumber evidence="4">7.6.2.2</ecNumber>
        <ecNumber evidence="14">7.6.2.3</ecNumber>
    </recommendedName>
</protein>
<evidence type="ECO:0000256" key="13">
    <source>
        <dbReference type="ARBA" id="ARBA00023136"/>
    </source>
</evidence>
<feature type="domain" description="ABC transmembrane type-1" evidence="39">
    <location>
        <begin position="154"/>
        <end position="428"/>
    </location>
</feature>
<feature type="compositionally biased region" description="Low complexity" evidence="36">
    <location>
        <begin position="699"/>
        <end position="709"/>
    </location>
</feature>
<evidence type="ECO:0000256" key="15">
    <source>
        <dbReference type="ARBA" id="ARBA00034018"/>
    </source>
</evidence>
<comment type="catalytic activity">
    <reaction evidence="25">
        <text>leukotriene B4(in) + ATP + H2O = leukotriene B4(out) + ADP + phosphate + H(+)</text>
        <dbReference type="Rhea" id="RHEA:66424"/>
        <dbReference type="ChEBI" id="CHEBI:15377"/>
        <dbReference type="ChEBI" id="CHEBI:15378"/>
        <dbReference type="ChEBI" id="CHEBI:30616"/>
        <dbReference type="ChEBI" id="CHEBI:43474"/>
        <dbReference type="ChEBI" id="CHEBI:57461"/>
        <dbReference type="ChEBI" id="CHEBI:456216"/>
    </reaction>
</comment>
<dbReference type="PROSITE" id="PS50929">
    <property type="entry name" value="ABC_TM1F"/>
    <property type="match status" value="2"/>
</dbReference>
<dbReference type="Gene3D" id="3.40.50.300">
    <property type="entry name" value="P-loop containing nucleotide triphosphate hydrolases"/>
    <property type="match status" value="2"/>
</dbReference>
<dbReference type="SUPFAM" id="SSF52540">
    <property type="entry name" value="P-loop containing nucleoside triphosphate hydrolases"/>
    <property type="match status" value="2"/>
</dbReference>
<comment type="catalytic activity">
    <reaction evidence="29">
        <text>glycochenodeoxycholate(in) + glutathione(in) + ATP + H2O = glycochenodeoxycholate(out) + glutathione(out) + ADP + phosphate + H(+)</text>
        <dbReference type="Rhea" id="RHEA:66408"/>
        <dbReference type="ChEBI" id="CHEBI:15377"/>
        <dbReference type="ChEBI" id="CHEBI:15378"/>
        <dbReference type="ChEBI" id="CHEBI:30616"/>
        <dbReference type="ChEBI" id="CHEBI:36252"/>
        <dbReference type="ChEBI" id="CHEBI:43474"/>
        <dbReference type="ChEBI" id="CHEBI:57925"/>
        <dbReference type="ChEBI" id="CHEBI:456216"/>
    </reaction>
    <physiologicalReaction direction="left-to-right" evidence="29">
        <dbReference type="Rhea" id="RHEA:66409"/>
    </physiologicalReaction>
</comment>
<feature type="transmembrane region" description="Helical" evidence="37">
    <location>
        <begin position="810"/>
        <end position="836"/>
    </location>
</feature>
<reference evidence="40 41" key="1">
    <citation type="submission" date="2020-03" db="EMBL/GenBank/DDBJ databases">
        <title>Dissostichus mawsoni Genome sequencing and assembly.</title>
        <authorList>
            <person name="Park H."/>
        </authorList>
    </citation>
    <scope>NUCLEOTIDE SEQUENCE [LARGE SCALE GENOMIC DNA]</scope>
    <source>
        <strain evidence="40">DM0001</strain>
        <tissue evidence="40">Muscle</tissue>
    </source>
</reference>
<evidence type="ECO:0000256" key="14">
    <source>
        <dbReference type="ARBA" id="ARBA00024220"/>
    </source>
</evidence>
<evidence type="ECO:0000256" key="32">
    <source>
        <dbReference type="ARBA" id="ARBA00052647"/>
    </source>
</evidence>
<evidence type="ECO:0000256" key="27">
    <source>
        <dbReference type="ARBA" id="ARBA00051304"/>
    </source>
</evidence>
<evidence type="ECO:0000256" key="28">
    <source>
        <dbReference type="ARBA" id="ARBA00051604"/>
    </source>
</evidence>
<dbReference type="OrthoDB" id="6500128at2759"/>
<accession>A0A7J5Y359</accession>
<dbReference type="GO" id="GO:0006869">
    <property type="term" value="P:lipid transport"/>
    <property type="evidence" value="ECO:0007669"/>
    <property type="project" value="UniProtKB-KW"/>
</dbReference>
<evidence type="ECO:0000256" key="9">
    <source>
        <dbReference type="ARBA" id="ARBA00022840"/>
    </source>
</evidence>
<dbReference type="GO" id="GO:0016323">
    <property type="term" value="C:basolateral plasma membrane"/>
    <property type="evidence" value="ECO:0007669"/>
    <property type="project" value="UniProtKB-SubCell"/>
</dbReference>
<dbReference type="EC" id="7.6.2.3" evidence="14"/>
<dbReference type="FunFam" id="1.20.1560.10:FF:000014">
    <property type="entry name" value="Multidrug resistance-associated protein member 4"/>
    <property type="match status" value="1"/>
</dbReference>
<evidence type="ECO:0000256" key="26">
    <source>
        <dbReference type="ARBA" id="ARBA00051287"/>
    </source>
</evidence>